<sequence length="34" mass="3950">MSPRLSVDPYQKRGPLVFTRSKLCPVFKSLEHEC</sequence>
<reference evidence="1" key="2">
    <citation type="submission" date="2015-06" db="UniProtKB">
        <authorList>
            <consortium name="EnsemblMetazoa"/>
        </authorList>
    </citation>
    <scope>IDENTIFICATION</scope>
</reference>
<dbReference type="HOGENOM" id="CLU_3377654_0_0_1"/>
<name>T1KED3_TETUR</name>
<keyword evidence="2" id="KW-1185">Reference proteome</keyword>
<evidence type="ECO:0000313" key="1">
    <source>
        <dbReference type="EnsemblMetazoa" id="tetur09g06180.1"/>
    </source>
</evidence>
<evidence type="ECO:0000313" key="2">
    <source>
        <dbReference type="Proteomes" id="UP000015104"/>
    </source>
</evidence>
<dbReference type="EMBL" id="CAEY01002034">
    <property type="status" value="NOT_ANNOTATED_CDS"/>
    <property type="molecule type" value="Genomic_DNA"/>
</dbReference>
<accession>T1KED3</accession>
<dbReference type="Proteomes" id="UP000015104">
    <property type="component" value="Unassembled WGS sequence"/>
</dbReference>
<reference evidence="2" key="1">
    <citation type="submission" date="2011-08" db="EMBL/GenBank/DDBJ databases">
        <authorList>
            <person name="Rombauts S."/>
        </authorList>
    </citation>
    <scope>NUCLEOTIDE SEQUENCE</scope>
    <source>
        <strain evidence="2">London</strain>
    </source>
</reference>
<proteinExistence type="predicted"/>
<dbReference type="EnsemblMetazoa" id="tetur09g06180.1">
    <property type="protein sequence ID" value="tetur09g06180.1"/>
    <property type="gene ID" value="tetur09g06180"/>
</dbReference>
<dbReference type="AlphaFoldDB" id="T1KED3"/>
<organism evidence="1 2">
    <name type="scientific">Tetranychus urticae</name>
    <name type="common">Two-spotted spider mite</name>
    <dbReference type="NCBI Taxonomy" id="32264"/>
    <lineage>
        <taxon>Eukaryota</taxon>
        <taxon>Metazoa</taxon>
        <taxon>Ecdysozoa</taxon>
        <taxon>Arthropoda</taxon>
        <taxon>Chelicerata</taxon>
        <taxon>Arachnida</taxon>
        <taxon>Acari</taxon>
        <taxon>Acariformes</taxon>
        <taxon>Trombidiformes</taxon>
        <taxon>Prostigmata</taxon>
        <taxon>Eleutherengona</taxon>
        <taxon>Raphignathae</taxon>
        <taxon>Tetranychoidea</taxon>
        <taxon>Tetranychidae</taxon>
        <taxon>Tetranychus</taxon>
    </lineage>
</organism>
<protein>
    <submittedName>
        <fullName evidence="1">Uncharacterized protein</fullName>
    </submittedName>
</protein>